<evidence type="ECO:0000256" key="6">
    <source>
        <dbReference type="SAM" id="MobiDB-lite"/>
    </source>
</evidence>
<dbReference type="PANTHER" id="PTHR31321:SF128">
    <property type="entry name" value="PECTINESTERASE CATALYTIC DOMAIN-CONTAINING PROTEIN"/>
    <property type="match status" value="1"/>
</dbReference>
<comment type="similarity">
    <text evidence="2">Belongs to the pectinesterase family.</text>
</comment>
<dbReference type="EnsemblPlants" id="Bo1g087380.1">
    <property type="protein sequence ID" value="Bo1g087380.1"/>
    <property type="gene ID" value="Bo1g087380"/>
</dbReference>
<protein>
    <recommendedName>
        <fullName evidence="3">pectinesterase</fullName>
        <ecNumber evidence="3">3.1.1.11</ecNumber>
    </recommendedName>
</protein>
<dbReference type="InterPro" id="IPR011050">
    <property type="entry name" value="Pectin_lyase_fold/virulence"/>
</dbReference>
<evidence type="ECO:0000256" key="1">
    <source>
        <dbReference type="ARBA" id="ARBA00005184"/>
    </source>
</evidence>
<evidence type="ECO:0000259" key="7">
    <source>
        <dbReference type="Pfam" id="PF01095"/>
    </source>
</evidence>
<reference evidence="8" key="2">
    <citation type="submission" date="2015-03" db="UniProtKB">
        <authorList>
            <consortium name="EnsemblPlants"/>
        </authorList>
    </citation>
    <scope>IDENTIFICATION</scope>
</reference>
<accession>A0A0D3A9W5</accession>
<dbReference type="InterPro" id="IPR000070">
    <property type="entry name" value="Pectinesterase_cat"/>
</dbReference>
<comment type="pathway">
    <text evidence="1">Glycan metabolism; pectin degradation; 2-dehydro-3-deoxy-D-gluconate from pectin: step 1/5.</text>
</comment>
<sequence length="482" mass="55483">SSESREEDEEREPWKVIGISWPQEKDDDKDQRRRSRYFLVRNIKKDNQNARATPLTDGSKALRELLIALLLLFPPSLPPRTEGNENSEDSAHARPYSSDASEKNQIRAYRCNHFNLRPSLCPRGVRQATDKPITRKVENFQPQEMTNGAWLLRTSSAFASQMSKTKTFGRNSDKELRRDVEEELRRASSSVHEMVPHCRLLQAMIQAPKGTEENRGHDQYGVSSRSTHGHRPQTFELLERPRLSLRAHSLRSGTRYTFGHGNMLINKTTRRADSTIHSIYTWIATIPRRHVHRGDLIVTVRPWWYVHDDVYGDLFLAVSRLTLHPWQLAPVVQNTVFTDHLRNHPGVRSLIRIRSMSMTARPRRESEQDTSGFVFNKCVIKGTGKTFLGRAYRGYSRVVFYGTHMSNVVVPQGWDAWHYKGQEDKFIFVEVNSTGKGANKKGRVGWEKNLSAKEVDFLLNPKTFVDKDGWMATLPSSLVSLY</sequence>
<dbReference type="STRING" id="109376.A0A0D3A9W5"/>
<evidence type="ECO:0000256" key="5">
    <source>
        <dbReference type="ARBA" id="ARBA00023085"/>
    </source>
</evidence>
<evidence type="ECO:0000313" key="9">
    <source>
        <dbReference type="Proteomes" id="UP000032141"/>
    </source>
</evidence>
<evidence type="ECO:0000256" key="2">
    <source>
        <dbReference type="ARBA" id="ARBA00008891"/>
    </source>
</evidence>
<feature type="compositionally biased region" description="Acidic residues" evidence="6">
    <location>
        <begin position="1"/>
        <end position="11"/>
    </location>
</feature>
<evidence type="ECO:0000256" key="4">
    <source>
        <dbReference type="ARBA" id="ARBA00022801"/>
    </source>
</evidence>
<name>A0A0D3A9W5_BRAOL</name>
<organism evidence="8 9">
    <name type="scientific">Brassica oleracea var. oleracea</name>
    <dbReference type="NCBI Taxonomy" id="109376"/>
    <lineage>
        <taxon>Eukaryota</taxon>
        <taxon>Viridiplantae</taxon>
        <taxon>Streptophyta</taxon>
        <taxon>Embryophyta</taxon>
        <taxon>Tracheophyta</taxon>
        <taxon>Spermatophyta</taxon>
        <taxon>Magnoliopsida</taxon>
        <taxon>eudicotyledons</taxon>
        <taxon>Gunneridae</taxon>
        <taxon>Pentapetalae</taxon>
        <taxon>rosids</taxon>
        <taxon>malvids</taxon>
        <taxon>Brassicales</taxon>
        <taxon>Brassicaceae</taxon>
        <taxon>Brassiceae</taxon>
        <taxon>Brassica</taxon>
    </lineage>
</organism>
<dbReference type="Pfam" id="PF01095">
    <property type="entry name" value="Pectinesterase"/>
    <property type="match status" value="1"/>
</dbReference>
<dbReference type="SUPFAM" id="SSF51126">
    <property type="entry name" value="Pectin lyase-like"/>
    <property type="match status" value="1"/>
</dbReference>
<dbReference type="Gene3D" id="2.160.20.10">
    <property type="entry name" value="Single-stranded right-handed beta-helix, Pectin lyase-like"/>
    <property type="match status" value="1"/>
</dbReference>
<keyword evidence="5" id="KW-0063">Aspartyl esterase</keyword>
<dbReference type="GO" id="GO:0042545">
    <property type="term" value="P:cell wall modification"/>
    <property type="evidence" value="ECO:0007669"/>
    <property type="project" value="InterPro"/>
</dbReference>
<dbReference type="EC" id="3.1.1.11" evidence="3"/>
<dbReference type="GO" id="GO:0045490">
    <property type="term" value="P:pectin catabolic process"/>
    <property type="evidence" value="ECO:0007669"/>
    <property type="project" value="UniProtKB-UniPathway"/>
</dbReference>
<keyword evidence="4" id="KW-0378">Hydrolase</keyword>
<dbReference type="UniPathway" id="UPA00545">
    <property type="reaction ID" value="UER00823"/>
</dbReference>
<feature type="region of interest" description="Disordered" evidence="6">
    <location>
        <begin position="211"/>
        <end position="230"/>
    </location>
</feature>
<dbReference type="PANTHER" id="PTHR31321">
    <property type="entry name" value="ACYL-COA THIOESTER HYDROLASE YBHC-RELATED"/>
    <property type="match status" value="1"/>
</dbReference>
<proteinExistence type="inferred from homology"/>
<dbReference type="HOGENOM" id="CLU_566959_0_0_1"/>
<feature type="region of interest" description="Disordered" evidence="6">
    <location>
        <begin position="1"/>
        <end position="33"/>
    </location>
</feature>
<keyword evidence="9" id="KW-1185">Reference proteome</keyword>
<dbReference type="InterPro" id="IPR012334">
    <property type="entry name" value="Pectin_lyas_fold"/>
</dbReference>
<dbReference type="Proteomes" id="UP000032141">
    <property type="component" value="Chromosome C1"/>
</dbReference>
<feature type="domain" description="Pectinesterase catalytic" evidence="7">
    <location>
        <begin position="354"/>
        <end position="448"/>
    </location>
</feature>
<evidence type="ECO:0000256" key="3">
    <source>
        <dbReference type="ARBA" id="ARBA00013229"/>
    </source>
</evidence>
<dbReference type="Gramene" id="Bo1g087380.1">
    <property type="protein sequence ID" value="Bo1g087380.1"/>
    <property type="gene ID" value="Bo1g087380"/>
</dbReference>
<dbReference type="AlphaFoldDB" id="A0A0D3A9W5"/>
<reference evidence="8 9" key="1">
    <citation type="journal article" date="2014" name="Genome Biol.">
        <title>Transcriptome and methylome profiling reveals relics of genome dominance in the mesopolyploid Brassica oleracea.</title>
        <authorList>
            <person name="Parkin I.A."/>
            <person name="Koh C."/>
            <person name="Tang H."/>
            <person name="Robinson S.J."/>
            <person name="Kagale S."/>
            <person name="Clarke W.E."/>
            <person name="Town C.D."/>
            <person name="Nixon J."/>
            <person name="Krishnakumar V."/>
            <person name="Bidwell S.L."/>
            <person name="Denoeud F."/>
            <person name="Belcram H."/>
            <person name="Links M.G."/>
            <person name="Just J."/>
            <person name="Clarke C."/>
            <person name="Bender T."/>
            <person name="Huebert T."/>
            <person name="Mason A.S."/>
            <person name="Pires J.C."/>
            <person name="Barker G."/>
            <person name="Moore J."/>
            <person name="Walley P.G."/>
            <person name="Manoli S."/>
            <person name="Batley J."/>
            <person name="Edwards D."/>
            <person name="Nelson M.N."/>
            <person name="Wang X."/>
            <person name="Paterson A.H."/>
            <person name="King G."/>
            <person name="Bancroft I."/>
            <person name="Chalhoub B."/>
            <person name="Sharpe A.G."/>
        </authorList>
    </citation>
    <scope>NUCLEOTIDE SEQUENCE</scope>
    <source>
        <strain evidence="8 9">cv. TO1000</strain>
    </source>
</reference>
<dbReference type="GO" id="GO:0030599">
    <property type="term" value="F:pectinesterase activity"/>
    <property type="evidence" value="ECO:0007669"/>
    <property type="project" value="UniProtKB-EC"/>
</dbReference>
<feature type="region of interest" description="Disordered" evidence="6">
    <location>
        <begin position="78"/>
        <end position="102"/>
    </location>
</feature>
<evidence type="ECO:0000313" key="8">
    <source>
        <dbReference type="EnsemblPlants" id="Bo1g087380.1"/>
    </source>
</evidence>